<accession>A0ABR8LWB7</accession>
<keyword evidence="3" id="KW-0687">Ribonucleoprotein</keyword>
<keyword evidence="6" id="KW-1185">Reference proteome</keyword>
<name>A0ABR8LWB7_9FLAO</name>
<dbReference type="NCBIfam" id="TIGR04560">
    <property type="entry name" value="ribo_THX"/>
    <property type="match status" value="1"/>
</dbReference>
<feature type="region of interest" description="Disordered" evidence="4">
    <location>
        <begin position="1"/>
        <end position="45"/>
    </location>
</feature>
<dbReference type="Pfam" id="PF17070">
    <property type="entry name" value="Thx"/>
    <property type="match status" value="1"/>
</dbReference>
<protein>
    <submittedName>
        <fullName evidence="5">30S ribosomal protein THX</fullName>
    </submittedName>
</protein>
<evidence type="ECO:0000313" key="6">
    <source>
        <dbReference type="Proteomes" id="UP000627521"/>
    </source>
</evidence>
<reference evidence="5 6" key="1">
    <citation type="submission" date="2020-09" db="EMBL/GenBank/DDBJ databases">
        <title>Bacillus nautilus sp. nov., Chryseoglobus crepusculi sp. nov, and Psychrobacter noctis sp. nov., isolated from deep-sea sponges from the equatorial Atlantic.</title>
        <authorList>
            <person name="Stennett H.L."/>
            <person name="Williams S.E."/>
        </authorList>
    </citation>
    <scope>NUCLEOTIDE SEQUENCE [LARGE SCALE GENOMIC DNA]</scope>
    <source>
        <strain evidence="5 6">28M-24</strain>
    </source>
</reference>
<comment type="caution">
    <text evidence="5">The sequence shown here is derived from an EMBL/GenBank/DDBJ whole genome shotgun (WGS) entry which is preliminary data.</text>
</comment>
<dbReference type="RefSeq" id="WP_084553674.1">
    <property type="nucleotide sequence ID" value="NZ_CAXBHU010000008.1"/>
</dbReference>
<evidence type="ECO:0000256" key="4">
    <source>
        <dbReference type="SAM" id="MobiDB-lite"/>
    </source>
</evidence>
<feature type="compositionally biased region" description="Basic and acidic residues" evidence="4">
    <location>
        <begin position="30"/>
        <end position="45"/>
    </location>
</feature>
<dbReference type="InterPro" id="IPR030826">
    <property type="entry name" value="Ribosomal_bTHX/bTHXc/bTHXm"/>
</dbReference>
<evidence type="ECO:0000256" key="1">
    <source>
        <dbReference type="ARBA" id="ARBA00010834"/>
    </source>
</evidence>
<dbReference type="Proteomes" id="UP000627521">
    <property type="component" value="Unassembled WGS sequence"/>
</dbReference>
<dbReference type="GO" id="GO:0005840">
    <property type="term" value="C:ribosome"/>
    <property type="evidence" value="ECO:0007669"/>
    <property type="project" value="UniProtKB-KW"/>
</dbReference>
<keyword evidence="2 5" id="KW-0689">Ribosomal protein</keyword>
<proteinExistence type="inferred from homology"/>
<dbReference type="EMBL" id="JACXXH010000008">
    <property type="protein sequence ID" value="MBD3864469.1"/>
    <property type="molecule type" value="Genomic_DNA"/>
</dbReference>
<evidence type="ECO:0000256" key="3">
    <source>
        <dbReference type="ARBA" id="ARBA00023274"/>
    </source>
</evidence>
<dbReference type="InterPro" id="IPR031414">
    <property type="entry name" value="Ribosomal_bTHX"/>
</dbReference>
<evidence type="ECO:0000256" key="2">
    <source>
        <dbReference type="ARBA" id="ARBA00022980"/>
    </source>
</evidence>
<sequence length="45" mass="5177">MGKGDKKSKRGKINRGTFGARRPRIKKRVKPETKINVDKKDTVRP</sequence>
<evidence type="ECO:0000313" key="5">
    <source>
        <dbReference type="EMBL" id="MBD3864469.1"/>
    </source>
</evidence>
<organism evidence="5 6">
    <name type="scientific">Olleya marilimosa</name>
    <dbReference type="NCBI Taxonomy" id="272164"/>
    <lineage>
        <taxon>Bacteria</taxon>
        <taxon>Pseudomonadati</taxon>
        <taxon>Bacteroidota</taxon>
        <taxon>Flavobacteriia</taxon>
        <taxon>Flavobacteriales</taxon>
        <taxon>Flavobacteriaceae</taxon>
    </lineage>
</organism>
<feature type="compositionally biased region" description="Basic residues" evidence="4">
    <location>
        <begin position="1"/>
        <end position="13"/>
    </location>
</feature>
<comment type="similarity">
    <text evidence="1">Belongs to the bacterial ribosomal protein bTHX family.</text>
</comment>
<gene>
    <name evidence="5" type="ORF">IEG06_13510</name>
</gene>